<feature type="signal peptide" evidence="2">
    <location>
        <begin position="1"/>
        <end position="25"/>
    </location>
</feature>
<name>A0A1G9R6C9_9FIRM</name>
<accession>A0A1G9R6C9</accession>
<keyword evidence="5" id="KW-1185">Reference proteome</keyword>
<keyword evidence="2" id="KW-0732">Signal</keyword>
<dbReference type="RefSeq" id="WP_242872432.1">
    <property type="nucleotide sequence ID" value="NZ_FNGW01000006.1"/>
</dbReference>
<dbReference type="Gene3D" id="3.40.50.1980">
    <property type="entry name" value="Nitrogenase molybdenum iron protein domain"/>
    <property type="match status" value="2"/>
</dbReference>
<dbReference type="PROSITE" id="PS50983">
    <property type="entry name" value="FE_B12_PBP"/>
    <property type="match status" value="1"/>
</dbReference>
<evidence type="ECO:0000313" key="5">
    <source>
        <dbReference type="Proteomes" id="UP000199068"/>
    </source>
</evidence>
<dbReference type="PANTHER" id="PTHR30535">
    <property type="entry name" value="VITAMIN B12-BINDING PROTEIN"/>
    <property type="match status" value="1"/>
</dbReference>
<evidence type="ECO:0000256" key="2">
    <source>
        <dbReference type="SAM" id="SignalP"/>
    </source>
</evidence>
<dbReference type="InterPro" id="IPR050902">
    <property type="entry name" value="ABC_Transporter_SBP"/>
</dbReference>
<proteinExistence type="inferred from homology"/>
<dbReference type="SUPFAM" id="SSF53807">
    <property type="entry name" value="Helical backbone' metal receptor"/>
    <property type="match status" value="1"/>
</dbReference>
<comment type="similarity">
    <text evidence="1">Belongs to the bacterial solute-binding protein 8 family.</text>
</comment>
<evidence type="ECO:0000256" key="1">
    <source>
        <dbReference type="ARBA" id="ARBA00008814"/>
    </source>
</evidence>
<gene>
    <name evidence="4" type="ORF">SAMN04515677_106118</name>
</gene>
<evidence type="ECO:0000259" key="3">
    <source>
        <dbReference type="PROSITE" id="PS50983"/>
    </source>
</evidence>
<protein>
    <submittedName>
        <fullName evidence="4">Iron complex transport system substrate-binding protein</fullName>
    </submittedName>
</protein>
<dbReference type="STRING" id="1121325.SAMN04515677_106118"/>
<dbReference type="Pfam" id="PF01497">
    <property type="entry name" value="Peripla_BP_2"/>
    <property type="match status" value="1"/>
</dbReference>
<feature type="domain" description="Fe/B12 periplasmic-binding" evidence="3">
    <location>
        <begin position="68"/>
        <end position="334"/>
    </location>
</feature>
<dbReference type="PROSITE" id="PS51257">
    <property type="entry name" value="PROKAR_LIPOPROTEIN"/>
    <property type="match status" value="1"/>
</dbReference>
<dbReference type="Proteomes" id="UP000199068">
    <property type="component" value="Unassembled WGS sequence"/>
</dbReference>
<organism evidence="4 5">
    <name type="scientific">Romboutsia lituseburensis DSM 797</name>
    <dbReference type="NCBI Taxonomy" id="1121325"/>
    <lineage>
        <taxon>Bacteria</taxon>
        <taxon>Bacillati</taxon>
        <taxon>Bacillota</taxon>
        <taxon>Clostridia</taxon>
        <taxon>Peptostreptococcales</taxon>
        <taxon>Peptostreptococcaceae</taxon>
        <taxon>Romboutsia</taxon>
    </lineage>
</organism>
<sequence>MKLKKSIALMLGTVLVLGLVGCASKKVDDSSDKASSGGSKSSHYPVTIQTYNYKKEPIEVTFDKSPENVVAVYQNSIETMLALGLEDKIKLAAGLDHEVKDEYKEAFSKVNYSDKFTPDKETVIMEKPDLIFSWWSIFDEKRLGEVNYWQDKGINTYMSVNSGATEEKTVDNEITDILNVGKIFDVEDKAKSITDEIKNGIDDVVNKVKDQEKQTTLIVEYMDGKIYTYGAKTLGGDMVSKLGAELLNPKGGDIGEEDLIKLNPDSIFVVYMDRNDKNVAQGEINKILNNKALASLKAVKDKRVNPIALGDMYCSGVRTIDGINTFAQGLYPELKK</sequence>
<dbReference type="PANTHER" id="PTHR30535:SF34">
    <property type="entry name" value="MOLYBDATE-BINDING PROTEIN MOLA"/>
    <property type="match status" value="1"/>
</dbReference>
<evidence type="ECO:0000313" key="4">
    <source>
        <dbReference type="EMBL" id="SDM18839.1"/>
    </source>
</evidence>
<dbReference type="AlphaFoldDB" id="A0A1G9R6C9"/>
<dbReference type="InterPro" id="IPR002491">
    <property type="entry name" value="ABC_transptr_periplasmic_BD"/>
</dbReference>
<feature type="chain" id="PRO_5038959247" evidence="2">
    <location>
        <begin position="26"/>
        <end position="336"/>
    </location>
</feature>
<reference evidence="4 5" key="1">
    <citation type="submission" date="2016-10" db="EMBL/GenBank/DDBJ databases">
        <authorList>
            <person name="de Groot N.N."/>
        </authorList>
    </citation>
    <scope>NUCLEOTIDE SEQUENCE [LARGE SCALE GENOMIC DNA]</scope>
    <source>
        <strain evidence="4 5">DSM 797</strain>
    </source>
</reference>
<dbReference type="EMBL" id="FNGW01000006">
    <property type="protein sequence ID" value="SDM18839.1"/>
    <property type="molecule type" value="Genomic_DNA"/>
</dbReference>